<dbReference type="EMBL" id="JADCNL010000262">
    <property type="protein sequence ID" value="KAG0448830.1"/>
    <property type="molecule type" value="Genomic_DNA"/>
</dbReference>
<organism evidence="4 5">
    <name type="scientific">Vanilla planifolia</name>
    <name type="common">Vanilla</name>
    <dbReference type="NCBI Taxonomy" id="51239"/>
    <lineage>
        <taxon>Eukaryota</taxon>
        <taxon>Viridiplantae</taxon>
        <taxon>Streptophyta</taxon>
        <taxon>Embryophyta</taxon>
        <taxon>Tracheophyta</taxon>
        <taxon>Spermatophyta</taxon>
        <taxon>Magnoliopsida</taxon>
        <taxon>Liliopsida</taxon>
        <taxon>Asparagales</taxon>
        <taxon>Orchidaceae</taxon>
        <taxon>Vanilloideae</taxon>
        <taxon>Vanilleae</taxon>
        <taxon>Vanilla</taxon>
    </lineage>
</organism>
<dbReference type="OrthoDB" id="565552at2759"/>
<gene>
    <name evidence="4" type="ORF">HPP92_027643</name>
</gene>
<keyword evidence="3" id="KW-0472">Membrane</keyword>
<protein>
    <submittedName>
        <fullName evidence="4">Uncharacterized protein</fullName>
    </submittedName>
</protein>
<evidence type="ECO:0000256" key="3">
    <source>
        <dbReference type="SAM" id="Phobius"/>
    </source>
</evidence>
<evidence type="ECO:0000256" key="1">
    <source>
        <dbReference type="SAM" id="Coils"/>
    </source>
</evidence>
<keyword evidence="1" id="KW-0175">Coiled coil</keyword>
<sequence>MGLAAAEKDLLLTSKLKEHASAAEEREGLIHQLNDLQNEHNIAQKVISEQKESILSLQQERDSVLKSSQDEIKAEQQRSLHLETQIEELKQKLETNQAHNKVNDGITEVELEGVETKSRDFEFNPTGPSRRKSKKKSREAIPEKTSATCAEPPATENPGINSVKFFIGVVAISILFGVFLGKRY</sequence>
<accession>A0A835PAG6</accession>
<keyword evidence="5" id="KW-1185">Reference proteome</keyword>
<dbReference type="Proteomes" id="UP000636800">
    <property type="component" value="Unassembled WGS sequence"/>
</dbReference>
<evidence type="ECO:0000313" key="5">
    <source>
        <dbReference type="Proteomes" id="UP000636800"/>
    </source>
</evidence>
<dbReference type="PANTHER" id="PTHR43049:SF1">
    <property type="entry name" value="EARLY ENDOSOME ANTIGEN"/>
    <property type="match status" value="1"/>
</dbReference>
<comment type="caution">
    <text evidence="4">The sequence shown here is derived from an EMBL/GenBank/DDBJ whole genome shotgun (WGS) entry which is preliminary data.</text>
</comment>
<dbReference type="PANTHER" id="PTHR43049">
    <property type="entry name" value="EARLY ENDOSOME ANTIGEN"/>
    <property type="match status" value="1"/>
</dbReference>
<reference evidence="4 5" key="1">
    <citation type="journal article" date="2020" name="Nat. Food">
        <title>A phased Vanilla planifolia genome enables genetic improvement of flavour and production.</title>
        <authorList>
            <person name="Hasing T."/>
            <person name="Tang H."/>
            <person name="Brym M."/>
            <person name="Khazi F."/>
            <person name="Huang T."/>
            <person name="Chambers A.H."/>
        </authorList>
    </citation>
    <scope>NUCLEOTIDE SEQUENCE [LARGE SCALE GENOMIC DNA]</scope>
    <source>
        <tissue evidence="4">Leaf</tissue>
    </source>
</reference>
<keyword evidence="3" id="KW-1133">Transmembrane helix</keyword>
<dbReference type="AlphaFoldDB" id="A0A835PAG6"/>
<feature type="region of interest" description="Disordered" evidence="2">
    <location>
        <begin position="117"/>
        <end position="157"/>
    </location>
</feature>
<feature type="coiled-coil region" evidence="1">
    <location>
        <begin position="19"/>
        <end position="92"/>
    </location>
</feature>
<proteinExistence type="predicted"/>
<name>A0A835PAG6_VANPL</name>
<evidence type="ECO:0000313" key="4">
    <source>
        <dbReference type="EMBL" id="KAG0448830.1"/>
    </source>
</evidence>
<evidence type="ECO:0000256" key="2">
    <source>
        <dbReference type="SAM" id="MobiDB-lite"/>
    </source>
</evidence>
<feature type="transmembrane region" description="Helical" evidence="3">
    <location>
        <begin position="163"/>
        <end position="181"/>
    </location>
</feature>
<keyword evidence="3" id="KW-0812">Transmembrane</keyword>